<keyword evidence="8" id="KW-0966">Cell projection</keyword>
<evidence type="ECO:0000313" key="13">
    <source>
        <dbReference type="Proteomes" id="UP001054945"/>
    </source>
</evidence>
<evidence type="ECO:0000256" key="8">
    <source>
        <dbReference type="ARBA" id="ARBA00023273"/>
    </source>
</evidence>
<keyword evidence="12" id="KW-0282">Flagellum</keyword>
<dbReference type="Pfam" id="PF11527">
    <property type="entry name" value="ARL2_Bind_BART"/>
    <property type="match status" value="1"/>
</dbReference>
<evidence type="ECO:0000256" key="6">
    <source>
        <dbReference type="ARBA" id="ARBA00023054"/>
    </source>
</evidence>
<dbReference type="Proteomes" id="UP001054945">
    <property type="component" value="Unassembled WGS sequence"/>
</dbReference>
<evidence type="ECO:0000256" key="5">
    <source>
        <dbReference type="ARBA" id="ARBA00022490"/>
    </source>
</evidence>
<accession>A0AAV4N8Y4</accession>
<reference evidence="12 13" key="1">
    <citation type="submission" date="2021-06" db="EMBL/GenBank/DDBJ databases">
        <title>Caerostris extrusa draft genome.</title>
        <authorList>
            <person name="Kono N."/>
            <person name="Arakawa K."/>
        </authorList>
    </citation>
    <scope>NUCLEOTIDE SEQUENCE [LARGE SCALE GENOMIC DNA]</scope>
</reference>
<evidence type="ECO:0000256" key="7">
    <source>
        <dbReference type="ARBA" id="ARBA00023069"/>
    </source>
</evidence>
<dbReference type="AlphaFoldDB" id="A0AAV4N8Y4"/>
<keyword evidence="7" id="KW-0969">Cilium</keyword>
<organism evidence="12 13">
    <name type="scientific">Caerostris extrusa</name>
    <name type="common">Bark spider</name>
    <name type="synonym">Caerostris bankana</name>
    <dbReference type="NCBI Taxonomy" id="172846"/>
    <lineage>
        <taxon>Eukaryota</taxon>
        <taxon>Metazoa</taxon>
        <taxon>Ecdysozoa</taxon>
        <taxon>Arthropoda</taxon>
        <taxon>Chelicerata</taxon>
        <taxon>Arachnida</taxon>
        <taxon>Araneae</taxon>
        <taxon>Araneomorphae</taxon>
        <taxon>Entelegynae</taxon>
        <taxon>Araneoidea</taxon>
        <taxon>Araneidae</taxon>
        <taxon>Caerostris</taxon>
    </lineage>
</organism>
<keyword evidence="13" id="KW-1185">Reference proteome</keyword>
<evidence type="ECO:0000259" key="11">
    <source>
        <dbReference type="Pfam" id="PF11527"/>
    </source>
</evidence>
<evidence type="ECO:0000256" key="3">
    <source>
        <dbReference type="ARBA" id="ARBA00007460"/>
    </source>
</evidence>
<comment type="caution">
    <text evidence="12">The sequence shown here is derived from an EMBL/GenBank/DDBJ whole genome shotgun (WGS) entry which is preliminary data.</text>
</comment>
<dbReference type="EMBL" id="BPLR01020581">
    <property type="protein sequence ID" value="GIX80285.1"/>
    <property type="molecule type" value="Genomic_DNA"/>
</dbReference>
<evidence type="ECO:0000256" key="10">
    <source>
        <dbReference type="SAM" id="MobiDB-lite"/>
    </source>
</evidence>
<evidence type="ECO:0000256" key="2">
    <source>
        <dbReference type="ARBA" id="ARBA00004496"/>
    </source>
</evidence>
<dbReference type="InterPro" id="IPR042541">
    <property type="entry name" value="BART_sf"/>
</dbReference>
<evidence type="ECO:0000313" key="12">
    <source>
        <dbReference type="EMBL" id="GIX80285.1"/>
    </source>
</evidence>
<dbReference type="Gene3D" id="1.20.1520.10">
    <property type="entry name" value="ADP-ribosylation factor-like 2-binding protein, domain"/>
    <property type="match status" value="1"/>
</dbReference>
<sequence>MGTRHSLLTSGQCGPHRTPDDSEMADEENFSWVFESLVGFLKGPVWEAAVLTFIERKSVVFDPVDGDEEEYKKYLKNTKI</sequence>
<dbReference type="InterPro" id="IPR038888">
    <property type="entry name" value="CFAP36"/>
</dbReference>
<feature type="domain" description="BART" evidence="11">
    <location>
        <begin position="30"/>
        <end position="73"/>
    </location>
</feature>
<dbReference type="GO" id="GO:0097546">
    <property type="term" value="C:ciliary base"/>
    <property type="evidence" value="ECO:0007669"/>
    <property type="project" value="TreeGrafter"/>
</dbReference>
<comment type="subcellular location">
    <subcellularLocation>
        <location evidence="1">Cell projection</location>
        <location evidence="1">Cilium</location>
    </subcellularLocation>
    <subcellularLocation>
        <location evidence="2">Cytoplasm</location>
    </subcellularLocation>
</comment>
<dbReference type="PANTHER" id="PTHR21532">
    <property type="entry name" value="PHOSPHODIESTERASE HL"/>
    <property type="match status" value="1"/>
</dbReference>
<dbReference type="GO" id="GO:0005930">
    <property type="term" value="C:axoneme"/>
    <property type="evidence" value="ECO:0007669"/>
    <property type="project" value="TreeGrafter"/>
</dbReference>
<protein>
    <recommendedName>
        <fullName evidence="4">Cilia- and flagella-associated protein 36</fullName>
    </recommendedName>
    <alternativeName>
        <fullName evidence="9">Coiled-coil domain-containing protein 104</fullName>
    </alternativeName>
</protein>
<proteinExistence type="inferred from homology"/>
<dbReference type="InterPro" id="IPR023379">
    <property type="entry name" value="BART_dom"/>
</dbReference>
<keyword evidence="5" id="KW-0963">Cytoplasm</keyword>
<feature type="compositionally biased region" description="Polar residues" evidence="10">
    <location>
        <begin position="1"/>
        <end position="12"/>
    </location>
</feature>
<name>A0AAV4N8Y4_CAEEX</name>
<feature type="region of interest" description="Disordered" evidence="10">
    <location>
        <begin position="1"/>
        <end position="24"/>
    </location>
</feature>
<evidence type="ECO:0000256" key="9">
    <source>
        <dbReference type="ARBA" id="ARBA00031593"/>
    </source>
</evidence>
<evidence type="ECO:0000256" key="4">
    <source>
        <dbReference type="ARBA" id="ARBA00021815"/>
    </source>
</evidence>
<comment type="similarity">
    <text evidence="3">Belongs to the CFAP36 family.</text>
</comment>
<evidence type="ECO:0000256" key="1">
    <source>
        <dbReference type="ARBA" id="ARBA00004138"/>
    </source>
</evidence>
<gene>
    <name evidence="12" type="primary">cfap36_0</name>
    <name evidence="12" type="ORF">CEXT_751452</name>
</gene>
<keyword evidence="6" id="KW-0175">Coiled coil</keyword>
<dbReference type="PANTHER" id="PTHR21532:SF0">
    <property type="entry name" value="CILIA- AND FLAGELLA-ASSOCIATED PROTEIN 36"/>
    <property type="match status" value="1"/>
</dbReference>